<dbReference type="InterPro" id="IPR036638">
    <property type="entry name" value="HLH_DNA-bd_sf"/>
</dbReference>
<dbReference type="EnsemblPlants" id="AUR62017199-RA">
    <property type="protein sequence ID" value="AUR62017199-RA:cds"/>
    <property type="gene ID" value="AUR62017199"/>
</dbReference>
<feature type="region of interest" description="Disordered" evidence="6">
    <location>
        <begin position="44"/>
        <end position="84"/>
    </location>
</feature>
<dbReference type="GO" id="GO:0090575">
    <property type="term" value="C:RNA polymerase II transcription regulator complex"/>
    <property type="evidence" value="ECO:0007669"/>
    <property type="project" value="TreeGrafter"/>
</dbReference>
<keyword evidence="4" id="KW-0804">Transcription</keyword>
<name>A0A803LQH0_CHEQI</name>
<dbReference type="Proteomes" id="UP000596660">
    <property type="component" value="Unplaced"/>
</dbReference>
<reference evidence="8" key="2">
    <citation type="submission" date="2021-03" db="UniProtKB">
        <authorList>
            <consortium name="EnsemblPlants"/>
        </authorList>
    </citation>
    <scope>IDENTIFICATION</scope>
</reference>
<keyword evidence="2" id="KW-0805">Transcription regulation</keyword>
<dbReference type="Gramene" id="AUR62017199-RA">
    <property type="protein sequence ID" value="AUR62017199-RA:cds"/>
    <property type="gene ID" value="AUR62017199"/>
</dbReference>
<feature type="compositionally biased region" description="Basic and acidic residues" evidence="6">
    <location>
        <begin position="46"/>
        <end position="58"/>
    </location>
</feature>
<dbReference type="GO" id="GO:0000981">
    <property type="term" value="F:DNA-binding transcription factor activity, RNA polymerase II-specific"/>
    <property type="evidence" value="ECO:0007669"/>
    <property type="project" value="TreeGrafter"/>
</dbReference>
<dbReference type="PROSITE" id="PS50888">
    <property type="entry name" value="BHLH"/>
    <property type="match status" value="1"/>
</dbReference>
<keyword evidence="5" id="KW-0539">Nucleus</keyword>
<sequence>MSSICPTYLGWDYPIDLGTIQGFNNVDLDSVFLLNFSSSHQSQDYQYHEHDHVKRRESPQGTSSIDVKRSDLPQDTSSTDHLFDNNPISLSKKLNHNASERVRRKKISNLYSSLRALLPSSDHKKRLSIPGTVVRAVEYIPELQKEVENLISRKNELLSKVSLIQGNAREIIIQEEKPMTKNRTIKDTFSCSISLNKMGDKEMVIQISALEKISLSEVLDLLEKKGYLVIDISSFHSFGGTTFYNTSINLWMGESHTVKFENLNKVLMSLLMEQKPMQMQVHC</sequence>
<evidence type="ECO:0000256" key="5">
    <source>
        <dbReference type="ARBA" id="ARBA00023242"/>
    </source>
</evidence>
<dbReference type="GO" id="GO:0010106">
    <property type="term" value="P:cellular response to iron ion starvation"/>
    <property type="evidence" value="ECO:0007669"/>
    <property type="project" value="UniProtKB-ARBA"/>
</dbReference>
<evidence type="ECO:0000256" key="6">
    <source>
        <dbReference type="SAM" id="MobiDB-lite"/>
    </source>
</evidence>
<dbReference type="SMART" id="SM00353">
    <property type="entry name" value="HLH"/>
    <property type="match status" value="1"/>
</dbReference>
<evidence type="ECO:0000256" key="2">
    <source>
        <dbReference type="ARBA" id="ARBA00023015"/>
    </source>
</evidence>
<evidence type="ECO:0000256" key="1">
    <source>
        <dbReference type="ARBA" id="ARBA00004123"/>
    </source>
</evidence>
<reference evidence="8" key="1">
    <citation type="journal article" date="2017" name="Nature">
        <title>The genome of Chenopodium quinoa.</title>
        <authorList>
            <person name="Jarvis D.E."/>
            <person name="Ho Y.S."/>
            <person name="Lightfoot D.J."/>
            <person name="Schmoeckel S.M."/>
            <person name="Li B."/>
            <person name="Borm T.J.A."/>
            <person name="Ohyanagi H."/>
            <person name="Mineta K."/>
            <person name="Michell C.T."/>
            <person name="Saber N."/>
            <person name="Kharbatia N.M."/>
            <person name="Rupper R.R."/>
            <person name="Sharp A.R."/>
            <person name="Dally N."/>
            <person name="Boughton B.A."/>
            <person name="Woo Y.H."/>
            <person name="Gao G."/>
            <person name="Schijlen E.G.W.M."/>
            <person name="Guo X."/>
            <person name="Momin A.A."/>
            <person name="Negrao S."/>
            <person name="Al-Babili S."/>
            <person name="Gehring C."/>
            <person name="Roessner U."/>
            <person name="Jung C."/>
            <person name="Murphy K."/>
            <person name="Arold S.T."/>
            <person name="Gojobori T."/>
            <person name="van der Linden C.G."/>
            <person name="van Loo E.N."/>
            <person name="Jellen E.N."/>
            <person name="Maughan P.J."/>
            <person name="Tester M."/>
        </authorList>
    </citation>
    <scope>NUCLEOTIDE SEQUENCE [LARGE SCALE GENOMIC DNA]</scope>
    <source>
        <strain evidence="8">cv. PI 614886</strain>
    </source>
</reference>
<feature type="domain" description="BHLH" evidence="7">
    <location>
        <begin position="91"/>
        <end position="143"/>
    </location>
</feature>
<dbReference type="GO" id="GO:0046983">
    <property type="term" value="F:protein dimerization activity"/>
    <property type="evidence" value="ECO:0007669"/>
    <property type="project" value="InterPro"/>
</dbReference>
<dbReference type="Pfam" id="PF00010">
    <property type="entry name" value="HLH"/>
    <property type="match status" value="1"/>
</dbReference>
<evidence type="ECO:0000256" key="3">
    <source>
        <dbReference type="ARBA" id="ARBA00023125"/>
    </source>
</evidence>
<evidence type="ECO:0000256" key="4">
    <source>
        <dbReference type="ARBA" id="ARBA00023163"/>
    </source>
</evidence>
<keyword evidence="3" id="KW-0238">DNA-binding</keyword>
<dbReference type="SUPFAM" id="SSF47459">
    <property type="entry name" value="HLH, helix-loop-helix DNA-binding domain"/>
    <property type="match status" value="1"/>
</dbReference>
<protein>
    <recommendedName>
        <fullName evidence="7">BHLH domain-containing protein</fullName>
    </recommendedName>
</protein>
<organism evidence="8 9">
    <name type="scientific">Chenopodium quinoa</name>
    <name type="common">Quinoa</name>
    <dbReference type="NCBI Taxonomy" id="63459"/>
    <lineage>
        <taxon>Eukaryota</taxon>
        <taxon>Viridiplantae</taxon>
        <taxon>Streptophyta</taxon>
        <taxon>Embryophyta</taxon>
        <taxon>Tracheophyta</taxon>
        <taxon>Spermatophyta</taxon>
        <taxon>Magnoliopsida</taxon>
        <taxon>eudicotyledons</taxon>
        <taxon>Gunneridae</taxon>
        <taxon>Pentapetalae</taxon>
        <taxon>Caryophyllales</taxon>
        <taxon>Chenopodiaceae</taxon>
        <taxon>Chenopodioideae</taxon>
        <taxon>Atripliceae</taxon>
        <taxon>Chenopodium</taxon>
    </lineage>
</organism>
<dbReference type="InterPro" id="IPR015660">
    <property type="entry name" value="MASH1/Ascl1a-like"/>
</dbReference>
<dbReference type="PANTHER" id="PTHR13935">
    <property type="entry name" value="ACHAETE-SCUTE TRANSCRIPTION FACTOR-RELATED"/>
    <property type="match status" value="1"/>
</dbReference>
<evidence type="ECO:0000259" key="7">
    <source>
        <dbReference type="PROSITE" id="PS50888"/>
    </source>
</evidence>
<accession>A0A803LQH0</accession>
<proteinExistence type="predicted"/>
<dbReference type="Gene3D" id="4.10.280.10">
    <property type="entry name" value="Helix-loop-helix DNA-binding domain"/>
    <property type="match status" value="1"/>
</dbReference>
<dbReference type="FunFam" id="4.10.280.10:FF:000074">
    <property type="entry name" value="Transcription factor ORG2"/>
    <property type="match status" value="1"/>
</dbReference>
<dbReference type="AlphaFoldDB" id="A0A803LQH0"/>
<dbReference type="CDD" id="cd18914">
    <property type="entry name" value="bHLH_AtORG2_like"/>
    <property type="match status" value="1"/>
</dbReference>
<dbReference type="InterPro" id="IPR011598">
    <property type="entry name" value="bHLH_dom"/>
</dbReference>
<evidence type="ECO:0000313" key="8">
    <source>
        <dbReference type="EnsemblPlants" id="AUR62017199-RA:cds"/>
    </source>
</evidence>
<evidence type="ECO:0000313" key="9">
    <source>
        <dbReference type="Proteomes" id="UP000596660"/>
    </source>
</evidence>
<dbReference type="GO" id="GO:0000977">
    <property type="term" value="F:RNA polymerase II transcription regulatory region sequence-specific DNA binding"/>
    <property type="evidence" value="ECO:0007669"/>
    <property type="project" value="TreeGrafter"/>
</dbReference>
<keyword evidence="9" id="KW-1185">Reference proteome</keyword>
<dbReference type="PANTHER" id="PTHR13935:SF41">
    <property type="entry name" value="TRANSCRIPTION FACTOR ORG2-RELATED"/>
    <property type="match status" value="1"/>
</dbReference>
<comment type="subcellular location">
    <subcellularLocation>
        <location evidence="1">Nucleus</location>
    </subcellularLocation>
</comment>